<dbReference type="SUPFAM" id="SSF53720">
    <property type="entry name" value="ALDH-like"/>
    <property type="match status" value="1"/>
</dbReference>
<dbReference type="Gene3D" id="3.40.309.10">
    <property type="entry name" value="Aldehyde Dehydrogenase, Chain A, domain 2"/>
    <property type="match status" value="1"/>
</dbReference>
<protein>
    <submittedName>
        <fullName evidence="3">Aldehyde dehydrogenase</fullName>
    </submittedName>
</protein>
<dbReference type="InterPro" id="IPR015590">
    <property type="entry name" value="Aldehyde_DH_dom"/>
</dbReference>
<dbReference type="EMBL" id="BSDR01000001">
    <property type="protein sequence ID" value="GLI35223.1"/>
    <property type="molecule type" value="Genomic_DNA"/>
</dbReference>
<reference evidence="3" key="1">
    <citation type="submission" date="2022-12" db="EMBL/GenBank/DDBJ databases">
        <title>Reference genome sequencing for broad-spectrum identification of bacterial and archaeal isolates by mass spectrometry.</title>
        <authorList>
            <person name="Sekiguchi Y."/>
            <person name="Tourlousse D.M."/>
        </authorList>
    </citation>
    <scope>NUCLEOTIDE SEQUENCE</scope>
    <source>
        <strain evidence="3">ASRB1</strain>
    </source>
</reference>
<feature type="domain" description="Aldehyde dehydrogenase" evidence="2">
    <location>
        <begin position="26"/>
        <end position="342"/>
    </location>
</feature>
<dbReference type="InterPro" id="IPR016162">
    <property type="entry name" value="Ald_DH_N"/>
</dbReference>
<keyword evidence="1" id="KW-0560">Oxidoreductase</keyword>
<dbReference type="AlphaFoldDB" id="A0A9W6FUQ8"/>
<dbReference type="InterPro" id="IPR016163">
    <property type="entry name" value="Ald_DH_C"/>
</dbReference>
<dbReference type="Pfam" id="PF00171">
    <property type="entry name" value="Aldedh"/>
    <property type="match status" value="1"/>
</dbReference>
<sequence>MEAGARDAGFPVKVTSTEVDLAVQYLKTLQEEMECVCKGHPFGTIAAIFPYDASVIVLARTGGGCMLTGNRFRFSFSSWNPESARLVAEISRPFDCFEPVVGQDNRIFGQNCVDDESVRLLFISGSSAVGQAYRRHHQAFDKLFFAGPGGMPAALVFPDADPEAASRFIARRAFMNGGQYCTTLKKALIHSSIYDSVRSKILKHVEKLKVGSPLDSDTDIGPILVERTRLIVENALAQCKDSRLLTGGIDGEWIYPLVLEMQDIPDLELFGPFLALKSFDNPEQAVQEVTETRYGFYLAYFGTPPEGASTLFDSNFGMVDANPDFFFRPLRLPFGGKKESGWILERTRDRWVNRDGAFVYSKELVRYE</sequence>
<dbReference type="InterPro" id="IPR016161">
    <property type="entry name" value="Ald_DH/histidinol_DH"/>
</dbReference>
<dbReference type="PANTHER" id="PTHR11699">
    <property type="entry name" value="ALDEHYDE DEHYDROGENASE-RELATED"/>
    <property type="match status" value="1"/>
</dbReference>
<dbReference type="Gene3D" id="3.40.605.10">
    <property type="entry name" value="Aldehyde Dehydrogenase, Chain A, domain 1"/>
    <property type="match status" value="1"/>
</dbReference>
<accession>A0A9W6FUQ8</accession>
<evidence type="ECO:0000313" key="4">
    <source>
        <dbReference type="Proteomes" id="UP001144372"/>
    </source>
</evidence>
<name>A0A9W6FUQ8_9BACT</name>
<keyword evidence="4" id="KW-1185">Reference proteome</keyword>
<evidence type="ECO:0000259" key="2">
    <source>
        <dbReference type="Pfam" id="PF00171"/>
    </source>
</evidence>
<dbReference type="Proteomes" id="UP001144372">
    <property type="component" value="Unassembled WGS sequence"/>
</dbReference>
<organism evidence="3 4">
    <name type="scientific">Desulforhabdus amnigena</name>
    <dbReference type="NCBI Taxonomy" id="40218"/>
    <lineage>
        <taxon>Bacteria</taxon>
        <taxon>Pseudomonadati</taxon>
        <taxon>Thermodesulfobacteriota</taxon>
        <taxon>Syntrophobacteria</taxon>
        <taxon>Syntrophobacterales</taxon>
        <taxon>Syntrophobacteraceae</taxon>
        <taxon>Desulforhabdus</taxon>
    </lineage>
</organism>
<dbReference type="GO" id="GO:0016620">
    <property type="term" value="F:oxidoreductase activity, acting on the aldehyde or oxo group of donors, NAD or NADP as acceptor"/>
    <property type="evidence" value="ECO:0007669"/>
    <property type="project" value="InterPro"/>
</dbReference>
<evidence type="ECO:0000313" key="3">
    <source>
        <dbReference type="EMBL" id="GLI35223.1"/>
    </source>
</evidence>
<proteinExistence type="predicted"/>
<gene>
    <name evidence="3" type="ORF">DAMNIGENAA_26560</name>
</gene>
<comment type="caution">
    <text evidence="3">The sequence shown here is derived from an EMBL/GenBank/DDBJ whole genome shotgun (WGS) entry which is preliminary data.</text>
</comment>
<evidence type="ECO:0000256" key="1">
    <source>
        <dbReference type="ARBA" id="ARBA00023002"/>
    </source>
</evidence>